<evidence type="ECO:0000313" key="2">
    <source>
        <dbReference type="Proteomes" id="UP001610446"/>
    </source>
</evidence>
<reference evidence="1 2" key="1">
    <citation type="submission" date="2024-07" db="EMBL/GenBank/DDBJ databases">
        <title>Section-level genome sequencing and comparative genomics of Aspergillus sections Usti and Cavernicolus.</title>
        <authorList>
            <consortium name="Lawrence Berkeley National Laboratory"/>
            <person name="Nybo J.L."/>
            <person name="Vesth T.C."/>
            <person name="Theobald S."/>
            <person name="Frisvad J.C."/>
            <person name="Larsen T.O."/>
            <person name="Kjaerboelling I."/>
            <person name="Rothschild-Mancinelli K."/>
            <person name="Lyhne E.K."/>
            <person name="Kogle M.E."/>
            <person name="Barry K."/>
            <person name="Clum A."/>
            <person name="Na H."/>
            <person name="Ledsgaard L."/>
            <person name="Lin J."/>
            <person name="Lipzen A."/>
            <person name="Kuo A."/>
            <person name="Riley R."/>
            <person name="Mondo S."/>
            <person name="Labutti K."/>
            <person name="Haridas S."/>
            <person name="Pangalinan J."/>
            <person name="Salamov A.A."/>
            <person name="Simmons B.A."/>
            <person name="Magnuson J.K."/>
            <person name="Chen J."/>
            <person name="Drula E."/>
            <person name="Henrissat B."/>
            <person name="Wiebenga A."/>
            <person name="Lubbers R.J."/>
            <person name="Gomes A.C."/>
            <person name="Makela M.R."/>
            <person name="Stajich J."/>
            <person name="Grigoriev I.V."/>
            <person name="Mortensen U.H."/>
            <person name="De Vries R.P."/>
            <person name="Baker S.E."/>
            <person name="Andersen M.R."/>
        </authorList>
    </citation>
    <scope>NUCLEOTIDE SEQUENCE [LARGE SCALE GENOMIC DNA]</scope>
    <source>
        <strain evidence="1 2">CBS 123904</strain>
    </source>
</reference>
<protein>
    <recommendedName>
        <fullName evidence="3">Secreted protein</fullName>
    </recommendedName>
</protein>
<organism evidence="1 2">
    <name type="scientific">Aspergillus pseudoustus</name>
    <dbReference type="NCBI Taxonomy" id="1810923"/>
    <lineage>
        <taxon>Eukaryota</taxon>
        <taxon>Fungi</taxon>
        <taxon>Dikarya</taxon>
        <taxon>Ascomycota</taxon>
        <taxon>Pezizomycotina</taxon>
        <taxon>Eurotiomycetes</taxon>
        <taxon>Eurotiomycetidae</taxon>
        <taxon>Eurotiales</taxon>
        <taxon>Aspergillaceae</taxon>
        <taxon>Aspergillus</taxon>
        <taxon>Aspergillus subgen. Nidulantes</taxon>
    </lineage>
</organism>
<dbReference type="Proteomes" id="UP001610446">
    <property type="component" value="Unassembled WGS sequence"/>
</dbReference>
<name>A0ABR4KAH3_9EURO</name>
<comment type="caution">
    <text evidence="1">The sequence shown here is derived from an EMBL/GenBank/DDBJ whole genome shotgun (WGS) entry which is preliminary data.</text>
</comment>
<dbReference type="EMBL" id="JBFXLU010000047">
    <property type="protein sequence ID" value="KAL2848804.1"/>
    <property type="molecule type" value="Genomic_DNA"/>
</dbReference>
<evidence type="ECO:0008006" key="3">
    <source>
        <dbReference type="Google" id="ProtNLM"/>
    </source>
</evidence>
<gene>
    <name evidence="1" type="ORF">BJY01DRAFT_211335</name>
</gene>
<proteinExistence type="predicted"/>
<sequence length="79" mass="8931">MCSTTFVISLVQAIIVLSPQIPLHFLADGSIAWSRSLFSRRSLVSSFSLWPHNISFLVFRLSRSLTFLRIPGTDNRHGK</sequence>
<accession>A0ABR4KAH3</accession>
<evidence type="ECO:0000313" key="1">
    <source>
        <dbReference type="EMBL" id="KAL2848804.1"/>
    </source>
</evidence>
<keyword evidence="2" id="KW-1185">Reference proteome</keyword>